<evidence type="ECO:0000259" key="1">
    <source>
        <dbReference type="PROSITE" id="PS50914"/>
    </source>
</evidence>
<dbReference type="PANTHER" id="PTHR34606">
    <property type="entry name" value="BON DOMAIN-CONTAINING PROTEIN"/>
    <property type="match status" value="1"/>
</dbReference>
<dbReference type="AlphaFoldDB" id="A0A932FU81"/>
<dbReference type="InterPro" id="IPR051686">
    <property type="entry name" value="Lipoprotein_DolP"/>
</dbReference>
<dbReference type="PROSITE" id="PS50914">
    <property type="entry name" value="BON"/>
    <property type="match status" value="1"/>
</dbReference>
<reference evidence="2" key="1">
    <citation type="submission" date="2020-07" db="EMBL/GenBank/DDBJ databases">
        <title>Huge and variable diversity of episymbiotic CPR bacteria and DPANN archaea in groundwater ecosystems.</title>
        <authorList>
            <person name="He C.Y."/>
            <person name="Keren R."/>
            <person name="Whittaker M."/>
            <person name="Farag I.F."/>
            <person name="Doudna J."/>
            <person name="Cate J.H.D."/>
            <person name="Banfield J.F."/>
        </authorList>
    </citation>
    <scope>NUCLEOTIDE SEQUENCE</scope>
    <source>
        <strain evidence="2">NC_groundwater_672_Ag_B-0.1um_62_36</strain>
    </source>
</reference>
<dbReference type="Gene3D" id="3.30.1340.30">
    <property type="match status" value="1"/>
</dbReference>
<proteinExistence type="predicted"/>
<evidence type="ECO:0000313" key="2">
    <source>
        <dbReference type="EMBL" id="MBI2875310.1"/>
    </source>
</evidence>
<dbReference type="Proteomes" id="UP000769766">
    <property type="component" value="Unassembled WGS sequence"/>
</dbReference>
<feature type="domain" description="BON" evidence="1">
    <location>
        <begin position="2"/>
        <end position="71"/>
    </location>
</feature>
<gene>
    <name evidence="2" type="ORF">HYY20_00320</name>
</gene>
<name>A0A932FU81_UNCTE</name>
<dbReference type="Pfam" id="PF04972">
    <property type="entry name" value="BON"/>
    <property type="match status" value="1"/>
</dbReference>
<evidence type="ECO:0000313" key="3">
    <source>
        <dbReference type="Proteomes" id="UP000769766"/>
    </source>
</evidence>
<dbReference type="InterPro" id="IPR007055">
    <property type="entry name" value="BON_dom"/>
</dbReference>
<comment type="caution">
    <text evidence="2">The sequence shown here is derived from an EMBL/GenBank/DDBJ whole genome shotgun (WGS) entry which is preliminary data.</text>
</comment>
<dbReference type="EMBL" id="JACPRF010000012">
    <property type="protein sequence ID" value="MBI2875310.1"/>
    <property type="molecule type" value="Genomic_DNA"/>
</dbReference>
<protein>
    <submittedName>
        <fullName evidence="2">BON domain-containing protein</fullName>
    </submittedName>
</protein>
<accession>A0A932FU81</accession>
<sequence>MNDAAITAEVKAKLASDVRLATLTNIDVTTVNGVVTLAGQVRTGEESQMAEQVTKSIQGVKQVNNALQVVPPTG</sequence>
<organism evidence="2 3">
    <name type="scientific">Tectimicrobiota bacterium</name>
    <dbReference type="NCBI Taxonomy" id="2528274"/>
    <lineage>
        <taxon>Bacteria</taxon>
        <taxon>Pseudomonadati</taxon>
        <taxon>Nitrospinota/Tectimicrobiota group</taxon>
        <taxon>Candidatus Tectimicrobiota</taxon>
    </lineage>
</organism>
<dbReference type="PANTHER" id="PTHR34606:SF15">
    <property type="entry name" value="BON DOMAIN-CONTAINING PROTEIN"/>
    <property type="match status" value="1"/>
</dbReference>